<accession>A0A085LMQ1</accession>
<dbReference type="EMBL" id="KL363383">
    <property type="protein sequence ID" value="KFD46247.1"/>
    <property type="molecule type" value="Genomic_DNA"/>
</dbReference>
<organism evidence="1 2">
    <name type="scientific">Trichuris suis</name>
    <name type="common">pig whipworm</name>
    <dbReference type="NCBI Taxonomy" id="68888"/>
    <lineage>
        <taxon>Eukaryota</taxon>
        <taxon>Metazoa</taxon>
        <taxon>Ecdysozoa</taxon>
        <taxon>Nematoda</taxon>
        <taxon>Enoplea</taxon>
        <taxon>Dorylaimia</taxon>
        <taxon>Trichinellida</taxon>
        <taxon>Trichuridae</taxon>
        <taxon>Trichuris</taxon>
    </lineage>
</organism>
<dbReference type="AlphaFoldDB" id="A0A085LMQ1"/>
<evidence type="ECO:0000313" key="2">
    <source>
        <dbReference type="Proteomes" id="UP000030764"/>
    </source>
</evidence>
<protein>
    <submittedName>
        <fullName evidence="1">Uncharacterized protein</fullName>
    </submittedName>
</protein>
<keyword evidence="2" id="KW-1185">Reference proteome</keyword>
<gene>
    <name evidence="1" type="ORF">M513_12865</name>
</gene>
<reference evidence="1 2" key="1">
    <citation type="journal article" date="2014" name="Nat. Genet.">
        <title>Genome and transcriptome of the porcine whipworm Trichuris suis.</title>
        <authorList>
            <person name="Jex A.R."/>
            <person name="Nejsum P."/>
            <person name="Schwarz E.M."/>
            <person name="Hu L."/>
            <person name="Young N.D."/>
            <person name="Hall R.S."/>
            <person name="Korhonen P.K."/>
            <person name="Liao S."/>
            <person name="Thamsborg S."/>
            <person name="Xia J."/>
            <person name="Xu P."/>
            <person name="Wang S."/>
            <person name="Scheerlinck J.P."/>
            <person name="Hofmann A."/>
            <person name="Sternberg P.W."/>
            <person name="Wang J."/>
            <person name="Gasser R.B."/>
        </authorList>
    </citation>
    <scope>NUCLEOTIDE SEQUENCE [LARGE SCALE GENOMIC DNA]</scope>
    <source>
        <strain evidence="1">DCEP-RM93M</strain>
    </source>
</reference>
<proteinExistence type="predicted"/>
<evidence type="ECO:0000313" key="1">
    <source>
        <dbReference type="EMBL" id="KFD46247.1"/>
    </source>
</evidence>
<dbReference type="Proteomes" id="UP000030764">
    <property type="component" value="Unassembled WGS sequence"/>
</dbReference>
<sequence length="65" mass="7803">MSTNIFSDSNTSNKAHWKKEVREGLEKTIVQKIAPKKRDKHVEKMYMIERSEKPWNNNLELKEEE</sequence>
<name>A0A085LMQ1_9BILA</name>